<proteinExistence type="predicted"/>
<gene>
    <name evidence="2" type="ORF">ACFOOQ_22090</name>
</gene>
<name>A0ABV7VL28_9PROT</name>
<dbReference type="Proteomes" id="UP001595711">
    <property type="component" value="Unassembled WGS sequence"/>
</dbReference>
<sequence>MNQAIKPVVQETLKLVGVVENQSRELLAFCRNDTNLTSNFADYKRFVEKIEHFYVFVDLVDGRIPEFDEGKRQPLLKHLSKIRWKITILELDTTRIYLINITRAGRRLPLGAREFLMRRLDRLSEIAQYYDRFGEEYDLSPISQDLVEAVRKLLEQSIEGAPRLEEFQPAPPPPRISATPSIPRNTIPLPEGAIADRMFPGNGMATLPSKISVREQWGRFYVEKGSLVAVSQACKQAALSLDQLAQRIGVSRVALTLMLSGQDPMPRQSIERLQHFMAEQSTASKHSRR</sequence>
<accession>A0ABV7VL28</accession>
<organism evidence="2 3">
    <name type="scientific">Ferrovibrio xuzhouensis</name>
    <dbReference type="NCBI Taxonomy" id="1576914"/>
    <lineage>
        <taxon>Bacteria</taxon>
        <taxon>Pseudomonadati</taxon>
        <taxon>Pseudomonadota</taxon>
        <taxon>Alphaproteobacteria</taxon>
        <taxon>Rhodospirillales</taxon>
        <taxon>Rhodospirillaceae</taxon>
        <taxon>Ferrovibrio</taxon>
    </lineage>
</organism>
<keyword evidence="3" id="KW-1185">Reference proteome</keyword>
<protein>
    <recommendedName>
        <fullName evidence="4">HTH cro/C1-type domain-containing protein</fullName>
    </recommendedName>
</protein>
<evidence type="ECO:0000313" key="3">
    <source>
        <dbReference type="Proteomes" id="UP001595711"/>
    </source>
</evidence>
<evidence type="ECO:0000256" key="1">
    <source>
        <dbReference type="SAM" id="MobiDB-lite"/>
    </source>
</evidence>
<comment type="caution">
    <text evidence="2">The sequence shown here is derived from an EMBL/GenBank/DDBJ whole genome shotgun (WGS) entry which is preliminary data.</text>
</comment>
<evidence type="ECO:0000313" key="2">
    <source>
        <dbReference type="EMBL" id="MFC3678251.1"/>
    </source>
</evidence>
<dbReference type="RefSeq" id="WP_379729869.1">
    <property type="nucleotide sequence ID" value="NZ_JBHRYJ010000008.1"/>
</dbReference>
<dbReference type="EMBL" id="JBHRYJ010000008">
    <property type="protein sequence ID" value="MFC3678251.1"/>
    <property type="molecule type" value="Genomic_DNA"/>
</dbReference>
<feature type="region of interest" description="Disordered" evidence="1">
    <location>
        <begin position="164"/>
        <end position="183"/>
    </location>
</feature>
<reference evidence="3" key="1">
    <citation type="journal article" date="2019" name="Int. J. Syst. Evol. Microbiol.">
        <title>The Global Catalogue of Microorganisms (GCM) 10K type strain sequencing project: providing services to taxonomists for standard genome sequencing and annotation.</title>
        <authorList>
            <consortium name="The Broad Institute Genomics Platform"/>
            <consortium name="The Broad Institute Genome Sequencing Center for Infectious Disease"/>
            <person name="Wu L."/>
            <person name="Ma J."/>
        </authorList>
    </citation>
    <scope>NUCLEOTIDE SEQUENCE [LARGE SCALE GENOMIC DNA]</scope>
    <source>
        <strain evidence="3">KCTC 42182</strain>
    </source>
</reference>
<evidence type="ECO:0008006" key="4">
    <source>
        <dbReference type="Google" id="ProtNLM"/>
    </source>
</evidence>